<proteinExistence type="predicted"/>
<protein>
    <submittedName>
        <fullName evidence="1">Uncharacterized protein</fullName>
    </submittedName>
</protein>
<dbReference type="Proteomes" id="UP000245712">
    <property type="component" value="Unassembled WGS sequence"/>
</dbReference>
<feature type="non-terminal residue" evidence="1">
    <location>
        <position position="1"/>
    </location>
</feature>
<gene>
    <name evidence="1" type="ORF">C7402_1481</name>
</gene>
<organism evidence="1 2">
    <name type="scientific">Paraburkholderia unamae</name>
    <dbReference type="NCBI Taxonomy" id="219649"/>
    <lineage>
        <taxon>Bacteria</taxon>
        <taxon>Pseudomonadati</taxon>
        <taxon>Pseudomonadota</taxon>
        <taxon>Betaproteobacteria</taxon>
        <taxon>Burkholderiales</taxon>
        <taxon>Burkholderiaceae</taxon>
        <taxon>Paraburkholderia</taxon>
    </lineage>
</organism>
<reference evidence="1 2" key="1">
    <citation type="submission" date="2018-05" db="EMBL/GenBank/DDBJ databases">
        <title>Genomic Encyclopedia of Type Strains, Phase IV (KMG-V): Genome sequencing to study the core and pangenomes of soil and plant-associated prokaryotes.</title>
        <authorList>
            <person name="Whitman W."/>
        </authorList>
    </citation>
    <scope>NUCLEOTIDE SEQUENCE [LARGE SCALE GENOMIC DNA]</scope>
    <source>
        <strain evidence="1 2">SCZa-39</strain>
    </source>
</reference>
<name>A0ABX5K9W0_9BURK</name>
<keyword evidence="2" id="KW-1185">Reference proteome</keyword>
<sequence>SETAPFDYVPALAQQVEPVVRRMVGGALDAVMAMNASASR</sequence>
<evidence type="ECO:0000313" key="1">
    <source>
        <dbReference type="EMBL" id="PVX60013.1"/>
    </source>
</evidence>
<accession>A0ABX5K9W0</accession>
<evidence type="ECO:0000313" key="2">
    <source>
        <dbReference type="Proteomes" id="UP000245712"/>
    </source>
</evidence>
<comment type="caution">
    <text evidence="1">The sequence shown here is derived from an EMBL/GenBank/DDBJ whole genome shotgun (WGS) entry which is preliminary data.</text>
</comment>
<dbReference type="EMBL" id="QEOB01000048">
    <property type="protein sequence ID" value="PVX60013.1"/>
    <property type="molecule type" value="Genomic_DNA"/>
</dbReference>